<evidence type="ECO:0000256" key="1">
    <source>
        <dbReference type="SAM" id="MobiDB-lite"/>
    </source>
</evidence>
<evidence type="ECO:0000313" key="2">
    <source>
        <dbReference type="EnsemblPlants" id="TuG1812G0200003160.01.T01.cds361922"/>
    </source>
</evidence>
<evidence type="ECO:0000313" key="3">
    <source>
        <dbReference type="Proteomes" id="UP000015106"/>
    </source>
</evidence>
<accession>A0A8R7TI05</accession>
<dbReference type="EnsemblPlants" id="TuG1812G0200003160.01.T01">
    <property type="protein sequence ID" value="TuG1812G0200003160.01.T01.cds361922"/>
    <property type="gene ID" value="TuG1812G0200003160.01"/>
</dbReference>
<proteinExistence type="predicted"/>
<reference evidence="3" key="1">
    <citation type="journal article" date="2013" name="Nature">
        <title>Draft genome of the wheat A-genome progenitor Triticum urartu.</title>
        <authorList>
            <person name="Ling H.Q."/>
            <person name="Zhao S."/>
            <person name="Liu D."/>
            <person name="Wang J."/>
            <person name="Sun H."/>
            <person name="Zhang C."/>
            <person name="Fan H."/>
            <person name="Li D."/>
            <person name="Dong L."/>
            <person name="Tao Y."/>
            <person name="Gao C."/>
            <person name="Wu H."/>
            <person name="Li Y."/>
            <person name="Cui Y."/>
            <person name="Guo X."/>
            <person name="Zheng S."/>
            <person name="Wang B."/>
            <person name="Yu K."/>
            <person name="Liang Q."/>
            <person name="Yang W."/>
            <person name="Lou X."/>
            <person name="Chen J."/>
            <person name="Feng M."/>
            <person name="Jian J."/>
            <person name="Zhang X."/>
            <person name="Luo G."/>
            <person name="Jiang Y."/>
            <person name="Liu J."/>
            <person name="Wang Z."/>
            <person name="Sha Y."/>
            <person name="Zhang B."/>
            <person name="Wu H."/>
            <person name="Tang D."/>
            <person name="Shen Q."/>
            <person name="Xue P."/>
            <person name="Zou S."/>
            <person name="Wang X."/>
            <person name="Liu X."/>
            <person name="Wang F."/>
            <person name="Yang Y."/>
            <person name="An X."/>
            <person name="Dong Z."/>
            <person name="Zhang K."/>
            <person name="Zhang X."/>
            <person name="Luo M.C."/>
            <person name="Dvorak J."/>
            <person name="Tong Y."/>
            <person name="Wang J."/>
            <person name="Yang H."/>
            <person name="Li Z."/>
            <person name="Wang D."/>
            <person name="Zhang A."/>
            <person name="Wang J."/>
        </authorList>
    </citation>
    <scope>NUCLEOTIDE SEQUENCE</scope>
    <source>
        <strain evidence="3">cv. G1812</strain>
    </source>
</reference>
<keyword evidence="3" id="KW-1185">Reference proteome</keyword>
<reference evidence="2" key="3">
    <citation type="submission" date="2022-06" db="UniProtKB">
        <authorList>
            <consortium name="EnsemblPlants"/>
        </authorList>
    </citation>
    <scope>IDENTIFICATION</scope>
</reference>
<name>A0A8R7TI05_TRIUA</name>
<reference evidence="2" key="2">
    <citation type="submission" date="2018-03" db="EMBL/GenBank/DDBJ databases">
        <title>The Triticum urartu genome reveals the dynamic nature of wheat genome evolution.</title>
        <authorList>
            <person name="Ling H."/>
            <person name="Ma B."/>
            <person name="Shi X."/>
            <person name="Liu H."/>
            <person name="Dong L."/>
            <person name="Sun H."/>
            <person name="Cao Y."/>
            <person name="Gao Q."/>
            <person name="Zheng S."/>
            <person name="Li Y."/>
            <person name="Yu Y."/>
            <person name="Du H."/>
            <person name="Qi M."/>
            <person name="Li Y."/>
            <person name="Yu H."/>
            <person name="Cui Y."/>
            <person name="Wang N."/>
            <person name="Chen C."/>
            <person name="Wu H."/>
            <person name="Zhao Y."/>
            <person name="Zhang J."/>
            <person name="Li Y."/>
            <person name="Zhou W."/>
            <person name="Zhang B."/>
            <person name="Hu W."/>
            <person name="Eijk M."/>
            <person name="Tang J."/>
            <person name="Witsenboer H."/>
            <person name="Zhao S."/>
            <person name="Li Z."/>
            <person name="Zhang A."/>
            <person name="Wang D."/>
            <person name="Liang C."/>
        </authorList>
    </citation>
    <scope>NUCLEOTIDE SEQUENCE [LARGE SCALE GENOMIC DNA]</scope>
    <source>
        <strain evidence="2">cv. G1812</strain>
    </source>
</reference>
<dbReference type="Proteomes" id="UP000015106">
    <property type="component" value="Chromosome 2"/>
</dbReference>
<organism evidence="2 3">
    <name type="scientific">Triticum urartu</name>
    <name type="common">Red wild einkorn</name>
    <name type="synonym">Crithodium urartu</name>
    <dbReference type="NCBI Taxonomy" id="4572"/>
    <lineage>
        <taxon>Eukaryota</taxon>
        <taxon>Viridiplantae</taxon>
        <taxon>Streptophyta</taxon>
        <taxon>Embryophyta</taxon>
        <taxon>Tracheophyta</taxon>
        <taxon>Spermatophyta</taxon>
        <taxon>Magnoliopsida</taxon>
        <taxon>Liliopsida</taxon>
        <taxon>Poales</taxon>
        <taxon>Poaceae</taxon>
        <taxon>BOP clade</taxon>
        <taxon>Pooideae</taxon>
        <taxon>Triticodae</taxon>
        <taxon>Triticeae</taxon>
        <taxon>Triticinae</taxon>
        <taxon>Triticum</taxon>
    </lineage>
</organism>
<dbReference type="Gramene" id="TuG1812G0200003160.01.T01">
    <property type="protein sequence ID" value="TuG1812G0200003160.01.T01.cds361922"/>
    <property type="gene ID" value="TuG1812G0200003160.01"/>
</dbReference>
<sequence length="207" mass="22833">MEALHAGVAGDLERGGGRGGAEPPGGDLLHPLHPLHLLAGTLPDHPGARELPLGELQLPLGQLPDALRVGALRRRHPRLLRRLLLHGADVHRHLLLLQLPRRRSAGGHSRRRSPALVRRWSRRRRPWQLQLLLPRPNAHGQVEVQLLVVGGGAGRRFPEHPSSGCGEQQLEPPLPLLLHGRSRPSSEVYLPLSRLLPRVVLWLVSLA</sequence>
<protein>
    <submittedName>
        <fullName evidence="2">Uncharacterized protein</fullName>
    </submittedName>
</protein>
<dbReference type="AlphaFoldDB" id="A0A8R7TI05"/>
<feature type="region of interest" description="Disordered" evidence="1">
    <location>
        <begin position="1"/>
        <end position="29"/>
    </location>
</feature>